<dbReference type="InterPro" id="IPR031127">
    <property type="entry name" value="E3_UB_ligase_RBR"/>
</dbReference>
<keyword evidence="4" id="KW-1185">Reference proteome</keyword>
<dbReference type="AlphaFoldDB" id="G0MIX5"/>
<dbReference type="Proteomes" id="UP000008068">
    <property type="component" value="Unassembled WGS sequence"/>
</dbReference>
<accession>G0MIX5</accession>
<dbReference type="InterPro" id="IPR048962">
    <property type="entry name" value="ARIH1-like_UBL"/>
</dbReference>
<protein>
    <recommendedName>
        <fullName evidence="2">E3 ubiquitin-protein ligase ARIH1-like UBA-like domain-containing protein</fullName>
    </recommendedName>
</protein>
<dbReference type="STRING" id="135651.G0MIX5"/>
<gene>
    <name evidence="3" type="ORF">CAEBREN_31696</name>
</gene>
<dbReference type="OrthoDB" id="10009520at2759"/>
<proteinExistence type="predicted"/>
<feature type="region of interest" description="Disordered" evidence="1">
    <location>
        <begin position="1"/>
        <end position="22"/>
    </location>
</feature>
<dbReference type="Gene3D" id="1.20.120.1750">
    <property type="match status" value="1"/>
</dbReference>
<dbReference type="HOGENOM" id="CLU_009823_4_2_1"/>
<dbReference type="GO" id="GO:0016567">
    <property type="term" value="P:protein ubiquitination"/>
    <property type="evidence" value="ECO:0007669"/>
    <property type="project" value="InterPro"/>
</dbReference>
<evidence type="ECO:0000313" key="4">
    <source>
        <dbReference type="Proteomes" id="UP000008068"/>
    </source>
</evidence>
<reference evidence="4" key="1">
    <citation type="submission" date="2011-07" db="EMBL/GenBank/DDBJ databases">
        <authorList>
            <consortium name="Caenorhabditis brenneri Sequencing and Analysis Consortium"/>
            <person name="Wilson R.K."/>
        </authorList>
    </citation>
    <scope>NUCLEOTIDE SEQUENCE [LARGE SCALE GENOMIC DNA]</scope>
    <source>
        <strain evidence="4">PB2801</strain>
    </source>
</reference>
<dbReference type="InParanoid" id="G0MIX5"/>
<evidence type="ECO:0000313" key="3">
    <source>
        <dbReference type="EMBL" id="EGT31360.1"/>
    </source>
</evidence>
<dbReference type="Pfam" id="PF21235">
    <property type="entry name" value="UBA_ARI1"/>
    <property type="match status" value="1"/>
</dbReference>
<organism evidence="4">
    <name type="scientific">Caenorhabditis brenneri</name>
    <name type="common">Nematode worm</name>
    <dbReference type="NCBI Taxonomy" id="135651"/>
    <lineage>
        <taxon>Eukaryota</taxon>
        <taxon>Metazoa</taxon>
        <taxon>Ecdysozoa</taxon>
        <taxon>Nematoda</taxon>
        <taxon>Chromadorea</taxon>
        <taxon>Rhabditida</taxon>
        <taxon>Rhabditina</taxon>
        <taxon>Rhabditomorpha</taxon>
        <taxon>Rhabditoidea</taxon>
        <taxon>Rhabditidae</taxon>
        <taxon>Peloderinae</taxon>
        <taxon>Caenorhabditis</taxon>
    </lineage>
</organism>
<name>G0MIX5_CAEBE</name>
<dbReference type="PANTHER" id="PTHR11685">
    <property type="entry name" value="RBR FAMILY RING FINGER AND IBR DOMAIN-CONTAINING"/>
    <property type="match status" value="1"/>
</dbReference>
<dbReference type="EMBL" id="GL379796">
    <property type="protein sequence ID" value="EGT31360.1"/>
    <property type="molecule type" value="Genomic_DNA"/>
</dbReference>
<evidence type="ECO:0000256" key="1">
    <source>
        <dbReference type="SAM" id="MobiDB-lite"/>
    </source>
</evidence>
<sequence length="295" mass="34528">MYSDDDFIEFDSSEAEMEEPEEDQILNITSLKSAMQSTVSDVLEVLEINEGVARILLQKYRWNKDVLMDKFYESADRNSFLTEANVIPKTVPVLNTQEECEICCDTETQLDGLACGHQACVNCWKLYLAERIGDGQSEIECLDSSCNLLIEDEKVRHFLKNDQKLLERFDQLRNLVSIKMEQIQECTSKSWNDVRFLQKAIDILSTCRRTLMYTYIFAFYLQEGNNRELFESNQKDLEMTTETLTGFLENELEDQDVTTLMTDVQDKCRYLQQRRQILLEYCIEGLDNNTWVFTE</sequence>
<feature type="domain" description="E3 ubiquitin-protein ligase ARIH1-like UBA-like" evidence="2">
    <location>
        <begin position="34"/>
        <end position="73"/>
    </location>
</feature>
<dbReference type="GO" id="GO:0004842">
    <property type="term" value="F:ubiquitin-protein transferase activity"/>
    <property type="evidence" value="ECO:0007669"/>
    <property type="project" value="InterPro"/>
</dbReference>
<dbReference type="SUPFAM" id="SSF57850">
    <property type="entry name" value="RING/U-box"/>
    <property type="match status" value="1"/>
</dbReference>
<dbReference type="eggNOG" id="KOG1815">
    <property type="taxonomic scope" value="Eukaryota"/>
</dbReference>
<evidence type="ECO:0000259" key="2">
    <source>
        <dbReference type="Pfam" id="PF21235"/>
    </source>
</evidence>